<dbReference type="RefSeq" id="WP_275037769.1">
    <property type="nucleotide sequence ID" value="NZ_CP118721.1"/>
</dbReference>
<dbReference type="EMBL" id="CP118721">
    <property type="protein sequence ID" value="WEA47269.1"/>
    <property type="molecule type" value="Genomic_DNA"/>
</dbReference>
<proteinExistence type="predicted"/>
<evidence type="ECO:0000313" key="3">
    <source>
        <dbReference type="Proteomes" id="UP001220217"/>
    </source>
</evidence>
<keyword evidence="2" id="KW-0614">Plasmid</keyword>
<organism evidence="2 3">
    <name type="scientific">Priestia aryabhattai</name>
    <name type="common">Bacillus aryabhattai</name>
    <dbReference type="NCBI Taxonomy" id="412384"/>
    <lineage>
        <taxon>Bacteria</taxon>
        <taxon>Bacillati</taxon>
        <taxon>Bacillota</taxon>
        <taxon>Bacilli</taxon>
        <taxon>Bacillales</taxon>
        <taxon>Bacillaceae</taxon>
        <taxon>Priestia</taxon>
    </lineage>
</organism>
<geneLocation type="plasmid" evidence="2 3">
    <name>pG5MAi6_3</name>
</geneLocation>
<feature type="compositionally biased region" description="Basic and acidic residues" evidence="1">
    <location>
        <begin position="12"/>
        <end position="26"/>
    </location>
</feature>
<dbReference type="Proteomes" id="UP001220217">
    <property type="component" value="Plasmid pG5MAi6_3"/>
</dbReference>
<sequence length="57" mass="6872">MAKKNKNGQRLSELHQELKELPDDPKDMESYMKRLRIEQAIRGIGKRPKNRFFVSEW</sequence>
<feature type="region of interest" description="Disordered" evidence="1">
    <location>
        <begin position="1"/>
        <end position="26"/>
    </location>
</feature>
<evidence type="ECO:0000313" key="2">
    <source>
        <dbReference type="EMBL" id="WEA47269.1"/>
    </source>
</evidence>
<reference evidence="2 3" key="1">
    <citation type="submission" date="2023-02" db="EMBL/GenBank/DDBJ databases">
        <title>Complete genome sequence of Priestia aryabhattai G5MAi6, a methanol-tolerant strain isolated from tap water in Hong Kong.</title>
        <authorList>
            <person name="Leung K.M."/>
            <person name="Lai G.K.K."/>
            <person name="Griffin S.D.J."/>
        </authorList>
    </citation>
    <scope>NUCLEOTIDE SEQUENCE [LARGE SCALE GENOMIC DNA]</scope>
    <source>
        <strain evidence="2 3">G5MAi6</strain>
        <plasmid evidence="2 3">pG5MAi6_3</plasmid>
    </source>
</reference>
<gene>
    <name evidence="2" type="ORF">PWO00_28540</name>
</gene>
<protein>
    <submittedName>
        <fullName evidence="2">Uncharacterized protein</fullName>
    </submittedName>
</protein>
<evidence type="ECO:0000256" key="1">
    <source>
        <dbReference type="SAM" id="MobiDB-lite"/>
    </source>
</evidence>
<accession>A0ABD7X471</accession>
<dbReference type="AlphaFoldDB" id="A0ABD7X471"/>
<name>A0ABD7X471_PRIAR</name>